<dbReference type="Proteomes" id="UP000199233">
    <property type="component" value="Unassembled WGS sequence"/>
</dbReference>
<dbReference type="SUPFAM" id="SSF50022">
    <property type="entry name" value="ISP domain"/>
    <property type="match status" value="1"/>
</dbReference>
<keyword evidence="6" id="KW-0411">Iron-sulfur</keyword>
<evidence type="ECO:0000256" key="1">
    <source>
        <dbReference type="ARBA" id="ARBA00001962"/>
    </source>
</evidence>
<dbReference type="InterPro" id="IPR017941">
    <property type="entry name" value="Rieske_2Fe-2S"/>
</dbReference>
<name>A0A1H9EJ78_9GAMM</name>
<dbReference type="EMBL" id="FOFS01000005">
    <property type="protein sequence ID" value="SEQ25617.1"/>
    <property type="molecule type" value="Genomic_DNA"/>
</dbReference>
<dbReference type="Pfam" id="PF19298">
    <property type="entry name" value="KshA_C"/>
    <property type="match status" value="1"/>
</dbReference>
<proteinExistence type="predicted"/>
<evidence type="ECO:0000256" key="5">
    <source>
        <dbReference type="ARBA" id="ARBA00023004"/>
    </source>
</evidence>
<evidence type="ECO:0000256" key="2">
    <source>
        <dbReference type="ARBA" id="ARBA00022714"/>
    </source>
</evidence>
<dbReference type="InterPro" id="IPR045605">
    <property type="entry name" value="KshA-like_C"/>
</dbReference>
<gene>
    <name evidence="8" type="ORF">SAMN04488038_10555</name>
</gene>
<evidence type="ECO:0000313" key="9">
    <source>
        <dbReference type="Proteomes" id="UP000199233"/>
    </source>
</evidence>
<protein>
    <submittedName>
        <fullName evidence="8">3-ketosteroid 9alpha-monooxygenase subunit A</fullName>
    </submittedName>
</protein>
<dbReference type="Gene3D" id="3.90.380.10">
    <property type="entry name" value="Naphthalene 1,2-dioxygenase Alpha Subunit, Chain A, domain 1"/>
    <property type="match status" value="1"/>
</dbReference>
<keyword evidence="5" id="KW-0408">Iron</keyword>
<keyword evidence="2" id="KW-0001">2Fe-2S</keyword>
<dbReference type="AlphaFoldDB" id="A0A1H9EJ78"/>
<evidence type="ECO:0000259" key="7">
    <source>
        <dbReference type="PROSITE" id="PS51296"/>
    </source>
</evidence>
<sequence length="373" mass="41541">MATTKDYGLGEHTFPRGWFMIADAAKVGSDKPLPIRFFGQDFALYRGQHSGKLVMLDAHCPHMGTHMARNSTSYVAQDGPIEGDSLRCPYHAWRFGADGKCNEIPYSPGPIPPAAKVRSYPVVESLGAVFFWHDPEGGEPDYRVPFINEWNDPAWVAGAYDDLGLVNSHPQEVIDNITDVAHFGPVHGSRTQFFENEFRGHVAVQRMGGGHRTLIAEGGPMLITEAVYHGPGVLITRMSGLYDSYIIIAHTPVDDGSTYVWHSLMVRTSDGKPATDADRAAARQYQDVALAAFAQDFEVWKYKKPCIQGLFVQGDGAFRLQRNWYKQFYNPRAKKQELLQTVEGVHVPRGMQPAPDTMRAESAAQLRRMMQAA</sequence>
<dbReference type="PROSITE" id="PS51296">
    <property type="entry name" value="RIESKE"/>
    <property type="match status" value="1"/>
</dbReference>
<keyword evidence="3" id="KW-0479">Metal-binding</keyword>
<comment type="cofactor">
    <cofactor evidence="1">
        <name>Fe cation</name>
        <dbReference type="ChEBI" id="CHEBI:24875"/>
    </cofactor>
</comment>
<keyword evidence="8" id="KW-0503">Monooxygenase</keyword>
<evidence type="ECO:0000313" key="8">
    <source>
        <dbReference type="EMBL" id="SEQ25617.1"/>
    </source>
</evidence>
<dbReference type="GO" id="GO:0008203">
    <property type="term" value="P:cholesterol metabolic process"/>
    <property type="evidence" value="ECO:0007669"/>
    <property type="project" value="InterPro"/>
</dbReference>
<dbReference type="SUPFAM" id="SSF55961">
    <property type="entry name" value="Bet v1-like"/>
    <property type="match status" value="1"/>
</dbReference>
<keyword evidence="9" id="KW-1185">Reference proteome</keyword>
<dbReference type="Pfam" id="PF00355">
    <property type="entry name" value="Rieske"/>
    <property type="match status" value="1"/>
</dbReference>
<dbReference type="GO" id="GO:0051537">
    <property type="term" value="F:2 iron, 2 sulfur cluster binding"/>
    <property type="evidence" value="ECO:0007669"/>
    <property type="project" value="UniProtKB-KW"/>
</dbReference>
<dbReference type="InterPro" id="IPR050584">
    <property type="entry name" value="Cholesterol_7-desaturase"/>
</dbReference>
<dbReference type="GO" id="GO:0046872">
    <property type="term" value="F:metal ion binding"/>
    <property type="evidence" value="ECO:0007669"/>
    <property type="project" value="UniProtKB-KW"/>
</dbReference>
<feature type="domain" description="Rieske" evidence="7">
    <location>
        <begin position="18"/>
        <end position="131"/>
    </location>
</feature>
<evidence type="ECO:0000256" key="6">
    <source>
        <dbReference type="ARBA" id="ARBA00023014"/>
    </source>
</evidence>
<dbReference type="STRING" id="489703.SAMN04488038_10555"/>
<evidence type="ECO:0000256" key="3">
    <source>
        <dbReference type="ARBA" id="ARBA00022723"/>
    </source>
</evidence>
<dbReference type="InterPro" id="IPR036922">
    <property type="entry name" value="Rieske_2Fe-2S_sf"/>
</dbReference>
<dbReference type="PANTHER" id="PTHR21266:SF60">
    <property type="entry name" value="3-KETOSTEROID-9-ALPHA-MONOOXYGENASE, OXYGENASE COMPONENT"/>
    <property type="match status" value="1"/>
</dbReference>
<evidence type="ECO:0000256" key="4">
    <source>
        <dbReference type="ARBA" id="ARBA00023002"/>
    </source>
</evidence>
<dbReference type="RefSeq" id="WP_093283987.1">
    <property type="nucleotide sequence ID" value="NZ_FOFS01000005.1"/>
</dbReference>
<keyword evidence="4" id="KW-0560">Oxidoreductase</keyword>
<dbReference type="Gene3D" id="2.102.10.10">
    <property type="entry name" value="Rieske [2Fe-2S] iron-sulphur domain"/>
    <property type="match status" value="1"/>
</dbReference>
<dbReference type="OrthoDB" id="9769355at2"/>
<accession>A0A1H9EJ78</accession>
<reference evidence="8 9" key="1">
    <citation type="submission" date="2016-10" db="EMBL/GenBank/DDBJ databases">
        <authorList>
            <person name="de Groot N.N."/>
        </authorList>
    </citation>
    <scope>NUCLEOTIDE SEQUENCE [LARGE SCALE GENOMIC DNA]</scope>
    <source>
        <strain evidence="8 9">DSM 25927</strain>
    </source>
</reference>
<dbReference type="GO" id="GO:0004497">
    <property type="term" value="F:monooxygenase activity"/>
    <property type="evidence" value="ECO:0007669"/>
    <property type="project" value="UniProtKB-KW"/>
</dbReference>
<dbReference type="PANTHER" id="PTHR21266">
    <property type="entry name" value="IRON-SULFUR DOMAIN CONTAINING PROTEIN"/>
    <property type="match status" value="1"/>
</dbReference>
<organism evidence="8 9">
    <name type="scientific">Solimonas aquatica</name>
    <dbReference type="NCBI Taxonomy" id="489703"/>
    <lineage>
        <taxon>Bacteria</taxon>
        <taxon>Pseudomonadati</taxon>
        <taxon>Pseudomonadota</taxon>
        <taxon>Gammaproteobacteria</taxon>
        <taxon>Nevskiales</taxon>
        <taxon>Nevskiaceae</taxon>
        <taxon>Solimonas</taxon>
    </lineage>
</organism>